<dbReference type="Gene3D" id="1.20.120.520">
    <property type="entry name" value="nmb1532 protein domain like"/>
    <property type="match status" value="1"/>
</dbReference>
<evidence type="ECO:0000313" key="2">
    <source>
        <dbReference type="EMBL" id="MCH6162917.1"/>
    </source>
</evidence>
<keyword evidence="3" id="KW-1185">Reference proteome</keyword>
<dbReference type="EMBL" id="JAKWJU010000002">
    <property type="protein sequence ID" value="MCH6162917.1"/>
    <property type="molecule type" value="Genomic_DNA"/>
</dbReference>
<organism evidence="2 3">
    <name type="scientific">Streptomyces marispadix</name>
    <dbReference type="NCBI Taxonomy" id="2922868"/>
    <lineage>
        <taxon>Bacteria</taxon>
        <taxon>Bacillati</taxon>
        <taxon>Actinomycetota</taxon>
        <taxon>Actinomycetes</taxon>
        <taxon>Kitasatosporales</taxon>
        <taxon>Streptomycetaceae</taxon>
        <taxon>Streptomyces</taxon>
    </lineage>
</organism>
<reference evidence="2" key="2">
    <citation type="journal article" date="2023" name="Int. J. Syst. Evol. Microbiol.">
        <title>Streptomyces marispadix sp. nov., isolated from marine beach sediment of the Northern Coast of Portugal.</title>
        <authorList>
            <person name="dos Santos J.D.N."/>
            <person name="Vitorino I.R."/>
            <person name="Kallscheuer N."/>
            <person name="Srivastava A."/>
            <person name="Krautwurst S."/>
            <person name="Marz M."/>
            <person name="Jogler C."/>
            <person name="Lobo Da Cunha A."/>
            <person name="Catita J."/>
            <person name="Goncalves H."/>
            <person name="Gonzalez I."/>
            <person name="Reyes F."/>
            <person name="Lage O.M."/>
        </authorList>
    </citation>
    <scope>NUCLEOTIDE SEQUENCE</scope>
    <source>
        <strain evidence="2">M600PL45_2</strain>
    </source>
</reference>
<dbReference type="Proteomes" id="UP001166784">
    <property type="component" value="Unassembled WGS sequence"/>
</dbReference>
<dbReference type="PANTHER" id="PTHR35585:SF1">
    <property type="entry name" value="HHE DOMAIN PROTEIN (AFU_ORTHOLOGUE AFUA_4G00730)"/>
    <property type="match status" value="1"/>
</dbReference>
<evidence type="ECO:0000259" key="1">
    <source>
        <dbReference type="Pfam" id="PF01814"/>
    </source>
</evidence>
<accession>A0ABS9T340</accession>
<name>A0ABS9T340_9ACTN</name>
<dbReference type="PANTHER" id="PTHR35585">
    <property type="entry name" value="HHE DOMAIN PROTEIN (AFU_ORTHOLOGUE AFUA_4G00730)"/>
    <property type="match status" value="1"/>
</dbReference>
<comment type="caution">
    <text evidence="2">The sequence shown here is derived from an EMBL/GenBank/DDBJ whole genome shotgun (WGS) entry which is preliminary data.</text>
</comment>
<proteinExistence type="predicted"/>
<sequence>MSPATPPGAPDPGKDVVALLVQQHGEIRNLFDEVEKSDGDDRRDAFRRLVRMLAVHETAEEEVVHPFVRRAVKGGEGVVADRLEEERKAKETLSRLENMDVEDSAFLPALIGLRTDVMEHARAEERYEFTHLRRLKDPKRLETMAKAVRAAEATAPTHPHPGVETGARNAAVGPLAAVADRVRDAVRAARGRNGRH</sequence>
<dbReference type="CDD" id="cd12108">
    <property type="entry name" value="Hr-like"/>
    <property type="match status" value="1"/>
</dbReference>
<protein>
    <submittedName>
        <fullName evidence="2">Hemerythrin domain-containing protein</fullName>
    </submittedName>
</protein>
<feature type="domain" description="Hemerythrin-like" evidence="1">
    <location>
        <begin position="16"/>
        <end position="129"/>
    </location>
</feature>
<reference evidence="2" key="1">
    <citation type="submission" date="2022-03" db="EMBL/GenBank/DDBJ databases">
        <authorList>
            <person name="Santos J.D.N."/>
            <person name="Kallscheuer N."/>
            <person name="Jogler C."/>
            <person name="Lage O.M."/>
        </authorList>
    </citation>
    <scope>NUCLEOTIDE SEQUENCE</scope>
    <source>
        <strain evidence="2">M600PL45_2</strain>
    </source>
</reference>
<dbReference type="InterPro" id="IPR012312">
    <property type="entry name" value="Hemerythrin-like"/>
</dbReference>
<gene>
    <name evidence="2" type="ORF">MMA15_21760</name>
</gene>
<evidence type="ECO:0000313" key="3">
    <source>
        <dbReference type="Proteomes" id="UP001166784"/>
    </source>
</evidence>
<dbReference type="RefSeq" id="WP_241061792.1">
    <property type="nucleotide sequence ID" value="NZ_JAKWJU010000002.1"/>
</dbReference>
<dbReference type="Pfam" id="PF01814">
    <property type="entry name" value="Hemerythrin"/>
    <property type="match status" value="1"/>
</dbReference>